<dbReference type="Gene3D" id="2.170.130.10">
    <property type="entry name" value="TonB-dependent receptor, plug domain"/>
    <property type="match status" value="1"/>
</dbReference>
<keyword evidence="7 8" id="KW-0998">Cell outer membrane</keyword>
<evidence type="ECO:0000256" key="4">
    <source>
        <dbReference type="ARBA" id="ARBA00022692"/>
    </source>
</evidence>
<comment type="similarity">
    <text evidence="8">Belongs to the TonB-dependent receptor family.</text>
</comment>
<dbReference type="Gene3D" id="2.60.40.1120">
    <property type="entry name" value="Carboxypeptidase-like, regulatory domain"/>
    <property type="match status" value="1"/>
</dbReference>
<sequence>MRRSLSESLKDKWFINKSLAVAIMLFYLNIHAYAQDRTVSGKVNDENGDGLPGVNILVKGTATGTVTDIDGNYKLTVNESSTTLVFSSIGFLSEEVAVGNQSEIDIVLMPDIQSLSEVVVVGYGTQEKKTLTGSVAQVSGEVLKVKGTSSAAQSLQGEIPGVVVTRASSRPGQEGLDIKIRGDISVNGVSPLVVLDGLIIPEWQLSTINPNDIESVSVLKDAAAAIYGTRAAGGVILVTTKKGKQGDVKVDYSGQYQLNFANDFPLANLSEWSQLWLRAGDNDNIFYTDADGNEVEAAANYRFFTRDELVSIIDGTMPMAPEPYFWLGQERHLADVNQYDAVYGTTASQRHNLSISGGNDKVVYRTSFGYNNERSPIDFVYDGAKRFNFRTNLSYQMNEMLGADFSVSYDDRLIDAPTQGVGEGVQDMYIFPLYNPLGQYYDTFGGNNMLAKLDEGGRTRTKDRILRLGGRVNLDLDKYVKGLSFNYDLNVGIQDTEKKERKTSVTMYDWEGNVSYTPTTLLNSYIKIFQTEDITLMHSVQGNYRFALGNNNFGLTVGATAQKDEDTRNFMSRSNMASDELDHINTGDVTTQINGGKEGNFQTGINEIGLISFLGRFNYDYNSTYLFEAIARRDGSSRLHPDYRWKNFFGGSAGVRLSEMGFMEGGFFDNLKLRGSYGETGSVTGIGAYDYISNMGAGSTLFGAPPSLINTSWIAGITTTDRSWERISTINAAIDFAILDNRLGGTAEYFIRKNNDMLVNITYPEVLGATAPKTNSGDFTTKGWEVSLNWQDQVGDVNYNVGLMAWDNRSEVTRMEGANTIALGTNSVIEGKPLNAIYTYVTDGILETEEEVLNYYNQHGFASLDDQNTMKPGTVLPQYRSPDRLVPGNVRRVDVNEDGVINEDDLVYFGDANPHLSFGIRLGVQWKGFDFGAFFQGVGQQNILREGGLAYPFSRWWMNQNSSFLGQTWTEDNRDALWPAIYYNGQRKNWNYGHPNDINVVKASYLRAKVLSLGYTLPQDMISRVGIDRVRFSLTANDLFVISNVKDGMDPEQTTSAHQGDTVPYISTLIFGLELTF</sequence>
<comment type="subcellular location">
    <subcellularLocation>
        <location evidence="1 8">Cell outer membrane</location>
        <topology evidence="1 8">Multi-pass membrane protein</topology>
    </subcellularLocation>
</comment>
<dbReference type="PROSITE" id="PS00018">
    <property type="entry name" value="EF_HAND_1"/>
    <property type="match status" value="1"/>
</dbReference>
<organism evidence="10">
    <name type="scientific">Roseihalotalea indica</name>
    <dbReference type="NCBI Taxonomy" id="2867963"/>
    <lineage>
        <taxon>Bacteria</taxon>
        <taxon>Pseudomonadati</taxon>
        <taxon>Bacteroidota</taxon>
        <taxon>Cytophagia</taxon>
        <taxon>Cytophagales</taxon>
        <taxon>Catalimonadaceae</taxon>
        <taxon>Roseihalotalea</taxon>
    </lineage>
</organism>
<dbReference type="InterPro" id="IPR023996">
    <property type="entry name" value="TonB-dep_OMP_SusC/RagA"/>
</dbReference>
<dbReference type="NCBIfam" id="TIGR04056">
    <property type="entry name" value="OMP_RagA_SusC"/>
    <property type="match status" value="1"/>
</dbReference>
<evidence type="ECO:0000256" key="8">
    <source>
        <dbReference type="PROSITE-ProRule" id="PRU01360"/>
    </source>
</evidence>
<dbReference type="AlphaFoldDB" id="A0AA49JCB5"/>
<dbReference type="InterPro" id="IPR018247">
    <property type="entry name" value="EF_Hand_1_Ca_BS"/>
</dbReference>
<keyword evidence="4 8" id="KW-0812">Transmembrane</keyword>
<dbReference type="GO" id="GO:0009279">
    <property type="term" value="C:cell outer membrane"/>
    <property type="evidence" value="ECO:0007669"/>
    <property type="project" value="UniProtKB-SubCell"/>
</dbReference>
<keyword evidence="3 8" id="KW-1134">Transmembrane beta strand</keyword>
<evidence type="ECO:0000256" key="2">
    <source>
        <dbReference type="ARBA" id="ARBA00022448"/>
    </source>
</evidence>
<keyword evidence="6 8" id="KW-0472">Membrane</keyword>
<dbReference type="GO" id="GO:0015344">
    <property type="term" value="F:siderophore uptake transmembrane transporter activity"/>
    <property type="evidence" value="ECO:0007669"/>
    <property type="project" value="TreeGrafter"/>
</dbReference>
<dbReference type="GO" id="GO:0044718">
    <property type="term" value="P:siderophore transmembrane transport"/>
    <property type="evidence" value="ECO:0007669"/>
    <property type="project" value="TreeGrafter"/>
</dbReference>
<evidence type="ECO:0000256" key="5">
    <source>
        <dbReference type="ARBA" id="ARBA00022729"/>
    </source>
</evidence>
<evidence type="ECO:0000259" key="9">
    <source>
        <dbReference type="Pfam" id="PF07715"/>
    </source>
</evidence>
<evidence type="ECO:0000256" key="7">
    <source>
        <dbReference type="ARBA" id="ARBA00023237"/>
    </source>
</evidence>
<accession>A0AA49JCB5</accession>
<evidence type="ECO:0000256" key="6">
    <source>
        <dbReference type="ARBA" id="ARBA00023136"/>
    </source>
</evidence>
<evidence type="ECO:0000256" key="3">
    <source>
        <dbReference type="ARBA" id="ARBA00022452"/>
    </source>
</evidence>
<evidence type="ECO:0000256" key="1">
    <source>
        <dbReference type="ARBA" id="ARBA00004571"/>
    </source>
</evidence>
<dbReference type="InterPro" id="IPR008969">
    <property type="entry name" value="CarboxyPept-like_regulatory"/>
</dbReference>
<proteinExistence type="inferred from homology"/>
<dbReference type="InterPro" id="IPR012910">
    <property type="entry name" value="Plug_dom"/>
</dbReference>
<name>A0AA49JCB5_9BACT</name>
<keyword evidence="5" id="KW-0732">Signal</keyword>
<keyword evidence="10" id="KW-0675">Receptor</keyword>
<dbReference type="InterPro" id="IPR039426">
    <property type="entry name" value="TonB-dep_rcpt-like"/>
</dbReference>
<keyword evidence="2 8" id="KW-0813">Transport</keyword>
<dbReference type="SUPFAM" id="SSF56935">
    <property type="entry name" value="Porins"/>
    <property type="match status" value="1"/>
</dbReference>
<protein>
    <submittedName>
        <fullName evidence="10">TonB-dependent receptor</fullName>
    </submittedName>
</protein>
<dbReference type="SUPFAM" id="SSF49464">
    <property type="entry name" value="Carboxypeptidase regulatory domain-like"/>
    <property type="match status" value="1"/>
</dbReference>
<dbReference type="PANTHER" id="PTHR30069:SF29">
    <property type="entry name" value="HEMOGLOBIN AND HEMOGLOBIN-HAPTOGLOBIN-BINDING PROTEIN 1-RELATED"/>
    <property type="match status" value="1"/>
</dbReference>
<reference evidence="10" key="2">
    <citation type="journal article" date="2024" name="Antonie Van Leeuwenhoek">
        <title>Roseihalotalea indica gen. nov., sp. nov., a halophilic Bacteroidetes from mesopelagic Southwest Indian Ocean with higher carbohydrate metabolic potential.</title>
        <authorList>
            <person name="Chen B."/>
            <person name="Zhang M."/>
            <person name="Lin D."/>
            <person name="Ye J."/>
            <person name="Tang K."/>
        </authorList>
    </citation>
    <scope>NUCLEOTIDE SEQUENCE</scope>
    <source>
        <strain evidence="10">TK19036</strain>
    </source>
</reference>
<dbReference type="PANTHER" id="PTHR30069">
    <property type="entry name" value="TONB-DEPENDENT OUTER MEMBRANE RECEPTOR"/>
    <property type="match status" value="1"/>
</dbReference>
<dbReference type="Pfam" id="PF13715">
    <property type="entry name" value="CarbopepD_reg_2"/>
    <property type="match status" value="1"/>
</dbReference>
<dbReference type="Pfam" id="PF07715">
    <property type="entry name" value="Plug"/>
    <property type="match status" value="1"/>
</dbReference>
<dbReference type="InterPro" id="IPR023997">
    <property type="entry name" value="TonB-dep_OMP_SusC/RagA_CS"/>
</dbReference>
<dbReference type="InterPro" id="IPR037066">
    <property type="entry name" value="Plug_dom_sf"/>
</dbReference>
<dbReference type="InterPro" id="IPR036942">
    <property type="entry name" value="Beta-barrel_TonB_sf"/>
</dbReference>
<gene>
    <name evidence="10" type="ORF">K4G66_19465</name>
</gene>
<reference evidence="10" key="1">
    <citation type="journal article" date="2023" name="Comput. Struct. Biotechnol. J.">
        <title>Discovery of a novel marine Bacteroidetes with a rich repertoire of carbohydrate-active enzymes.</title>
        <authorList>
            <person name="Chen B."/>
            <person name="Liu G."/>
            <person name="Chen Q."/>
            <person name="Wang H."/>
            <person name="Liu L."/>
            <person name="Tang K."/>
        </authorList>
    </citation>
    <scope>NUCLEOTIDE SEQUENCE</scope>
    <source>
        <strain evidence="10">TK19036</strain>
    </source>
</reference>
<dbReference type="PROSITE" id="PS52016">
    <property type="entry name" value="TONB_DEPENDENT_REC_3"/>
    <property type="match status" value="1"/>
</dbReference>
<feature type="domain" description="TonB-dependent receptor plug" evidence="9">
    <location>
        <begin position="128"/>
        <end position="235"/>
    </location>
</feature>
<evidence type="ECO:0000313" key="10">
    <source>
        <dbReference type="EMBL" id="WKN34556.1"/>
    </source>
</evidence>
<dbReference type="NCBIfam" id="TIGR04057">
    <property type="entry name" value="SusC_RagA_signa"/>
    <property type="match status" value="1"/>
</dbReference>
<dbReference type="EMBL" id="CP120682">
    <property type="protein sequence ID" value="WKN34556.1"/>
    <property type="molecule type" value="Genomic_DNA"/>
</dbReference>
<dbReference type="Gene3D" id="2.40.170.20">
    <property type="entry name" value="TonB-dependent receptor, beta-barrel domain"/>
    <property type="match status" value="1"/>
</dbReference>